<feature type="transmembrane region" description="Helical" evidence="2">
    <location>
        <begin position="1378"/>
        <end position="1399"/>
    </location>
</feature>
<dbReference type="Pfam" id="PF26010">
    <property type="entry name" value="DUF8003"/>
    <property type="match status" value="1"/>
</dbReference>
<evidence type="ECO:0000256" key="2">
    <source>
        <dbReference type="SAM" id="Phobius"/>
    </source>
</evidence>
<keyword evidence="2" id="KW-0812">Transmembrane</keyword>
<keyword evidence="3" id="KW-0732">Signal</keyword>
<proteinExistence type="predicted"/>
<reference evidence="5 6" key="1">
    <citation type="submission" date="2024-09" db="EMBL/GenBank/DDBJ databases">
        <title>Chromosome-scale assembly of Riccia fluitans.</title>
        <authorList>
            <person name="Paukszto L."/>
            <person name="Sawicki J."/>
            <person name="Karawczyk K."/>
            <person name="Piernik-Szablinska J."/>
            <person name="Szczecinska M."/>
            <person name="Mazdziarz M."/>
        </authorList>
    </citation>
    <scope>NUCLEOTIDE SEQUENCE [LARGE SCALE GENOMIC DNA]</scope>
    <source>
        <strain evidence="5">Rf_01</strain>
        <tissue evidence="5">Aerial parts of the thallus</tissue>
    </source>
</reference>
<dbReference type="PANTHER" id="PTHR31513:SF2">
    <property type="entry name" value="MRAZ"/>
    <property type="match status" value="1"/>
</dbReference>
<dbReference type="EMBL" id="JBHFFA010000008">
    <property type="protein sequence ID" value="KAL2610427.1"/>
    <property type="molecule type" value="Genomic_DNA"/>
</dbReference>
<comment type="caution">
    <text evidence="5">The sequence shown here is derived from an EMBL/GenBank/DDBJ whole genome shotgun (WGS) entry which is preliminary data.</text>
</comment>
<feature type="signal peptide" evidence="3">
    <location>
        <begin position="1"/>
        <end position="28"/>
    </location>
</feature>
<keyword evidence="2" id="KW-1133">Transmembrane helix</keyword>
<feature type="region of interest" description="Disordered" evidence="1">
    <location>
        <begin position="708"/>
        <end position="727"/>
    </location>
</feature>
<feature type="transmembrane region" description="Helical" evidence="2">
    <location>
        <begin position="1310"/>
        <end position="1335"/>
    </location>
</feature>
<evidence type="ECO:0000313" key="6">
    <source>
        <dbReference type="Proteomes" id="UP001605036"/>
    </source>
</evidence>
<feature type="chain" id="PRO_5044852997" description="DUF8003 domain-containing protein" evidence="3">
    <location>
        <begin position="29"/>
        <end position="1502"/>
    </location>
</feature>
<name>A0ABD1XNA6_9MARC</name>
<gene>
    <name evidence="5" type="ORF">R1flu_029000</name>
</gene>
<feature type="transmembrane region" description="Helical" evidence="2">
    <location>
        <begin position="1341"/>
        <end position="1366"/>
    </location>
</feature>
<protein>
    <recommendedName>
        <fullName evidence="4">DUF8003 domain-containing protein</fullName>
    </recommendedName>
</protein>
<accession>A0ABD1XNA6</accession>
<feature type="domain" description="DUF8003" evidence="4">
    <location>
        <begin position="810"/>
        <end position="884"/>
    </location>
</feature>
<dbReference type="PANTHER" id="PTHR31513">
    <property type="entry name" value="EPHRIN TYPE-B RECEPTOR"/>
    <property type="match status" value="1"/>
</dbReference>
<dbReference type="InterPro" id="IPR058316">
    <property type="entry name" value="DUF8003"/>
</dbReference>
<evidence type="ECO:0000256" key="3">
    <source>
        <dbReference type="SAM" id="SignalP"/>
    </source>
</evidence>
<keyword evidence="6" id="KW-1185">Reference proteome</keyword>
<evidence type="ECO:0000313" key="5">
    <source>
        <dbReference type="EMBL" id="KAL2610427.1"/>
    </source>
</evidence>
<keyword evidence="2" id="KW-0472">Membrane</keyword>
<evidence type="ECO:0000256" key="1">
    <source>
        <dbReference type="SAM" id="MobiDB-lite"/>
    </source>
</evidence>
<dbReference type="Proteomes" id="UP001605036">
    <property type="component" value="Unassembled WGS sequence"/>
</dbReference>
<evidence type="ECO:0000259" key="4">
    <source>
        <dbReference type="Pfam" id="PF26010"/>
    </source>
</evidence>
<organism evidence="5 6">
    <name type="scientific">Riccia fluitans</name>
    <dbReference type="NCBI Taxonomy" id="41844"/>
    <lineage>
        <taxon>Eukaryota</taxon>
        <taxon>Viridiplantae</taxon>
        <taxon>Streptophyta</taxon>
        <taxon>Embryophyta</taxon>
        <taxon>Marchantiophyta</taxon>
        <taxon>Marchantiopsida</taxon>
        <taxon>Marchantiidae</taxon>
        <taxon>Marchantiales</taxon>
        <taxon>Ricciaceae</taxon>
        <taxon>Riccia</taxon>
    </lineage>
</organism>
<feature type="transmembrane region" description="Helical" evidence="2">
    <location>
        <begin position="890"/>
        <end position="915"/>
    </location>
</feature>
<dbReference type="SMART" id="SM01411">
    <property type="entry name" value="Ephrin_rec_like"/>
    <property type="match status" value="1"/>
</dbReference>
<sequence>MGPPYYSRGSNMQLLLLLVLALIAHVNGSLTGSSSQLLSHYSDAGSGPGLSADFMFPKITGLPCGENDHDPPCIPYELVNESLSCEADLHGFGSLDTYCIVNETITLETDAIIAGEGSLEIFPDITLSCPYAGCNISIVLSGNLILNVNASVLSGTLIIRAENVTAALGSSLSVKGLGGTPPAQTSGIPVGFDGAGGGHGGRGACCVGESGKQQEDTWGGDVYAWSSLARPWSYGSRGGSTSKKENYGGGGGGRLSLTAGDVLELRGKVDADGGSGGEFGGGGSGGSVIIRAIEIKGDGEISANGGSGRAGGGGGRLAVETYRNEGVKIYVRGGHSLACANNSGGAGTIFDIVQQSLTVSNNNQSTVSETLLLEFPTHPLWANVQVEGRARVLVPLLWSRMQVRGQLTIASEALLSFGLAHYSSSEFEVVADEVLMTDAVIVVYGALKLQVKMLFMVKSGLRIEGGLDSLVTISELEASSIAVLREGSVIRSNSNLGMHGQGLLKLNGSGDVIEAERLFISLFFTLAIGEGSVLQAPLDYDSPLSDKTHQSHCTRTTCPTEVISPSEDCILNTTSPFTLQICRVEDIMIAGTVQGTVVQAQRIRTITISPEGLLTTSGWGCKVGLGKGEVSENLAAGGGGHGGKGGRGYFNGTWAEGGPEYGDKSMPCELGSGSGNSSKGLVTSGGGLIVLGSLDHPVASVDISGAMTADGESSNVTAEEQVGGPGGGSGGSLLLFLQSLTLQNGSLLSSAGGHGGPVGGGGGGGGRIHFHWSNIATGDDYLPVASVEGYIHTRGGTGSDEGWEGDDGSITGRECPKGLHGIFCEECPVGTYKNETGSDMRLCKACPASSLPRRANFIYVRGGVTEPNCPYTCVSEKYRMPNCYTPIEELIYTLGGPWLFTVFLSTALVLLALVLSVARMKLIGSDDFTGPSPTPAGGHIDHSFPFLESLNEVLENTRVEESQSHVHRMYFMGCNSFGEPWHLPHSPPEQIIDLVYEDAYNRFVEEVNSLAAFQWWEGSVHSILSILAYPFAWHWQQWRRRKKVQQLREYVRTEYDHACLRSCRSRALYEGLKVAATPDLILAYIDVYSGGDEKRHDLPPRLMQRLPMSIIFGGDGTYMAAYDLHSDNLLTSLICQALSPTVWYRFVAGLKAQLRTVRKGALRSTLRPVDDWLNSHVNPRFSVEGIRVDLAWFQATATGYYQLGVVLSQTAPGASPVPLSDGGDSPPRLQTNMDFRSAGMSFFPTPGVPENFPRAQWQSSESYLQLSLSRRRIGGALLDAASLPHLEDRKDLAFPLSLLLRNLRPVGHQATVGLVISLLLLADLSLTLLTLLQFFSISLEAFLLVLLVLPLAPLLPSAAGLNALFSHGPRRAAGLARVYALWNITSFANVFVALLYGMFHYMVPRWMPNRGLHSARLGTEDDSWWLLQNLLSSLTFRTEDDSWWLLPGLLILTNEEEAGTARLEELGPKLRRISVFCGSRRCDALNLGKHSKLGYWIHLPSS</sequence>